<organism evidence="3 4">
    <name type="scientific">Lamprobacter modestohalophilus</name>
    <dbReference type="NCBI Taxonomy" id="1064514"/>
    <lineage>
        <taxon>Bacteria</taxon>
        <taxon>Pseudomonadati</taxon>
        <taxon>Pseudomonadota</taxon>
        <taxon>Gammaproteobacteria</taxon>
        <taxon>Chromatiales</taxon>
        <taxon>Chromatiaceae</taxon>
        <taxon>Lamprobacter</taxon>
    </lineage>
</organism>
<dbReference type="InterPro" id="IPR006970">
    <property type="entry name" value="PT"/>
</dbReference>
<dbReference type="EMBL" id="NRRY01000008">
    <property type="protein sequence ID" value="MBK1618228.1"/>
    <property type="molecule type" value="Genomic_DNA"/>
</dbReference>
<sequence>MHLARRQRQRLGAQPCAQPCVQPCAQPCVQPCVQPCAQPCARLEGFARVFWKAHFEAGEQHLVAADELGVITAAARAEQSVGCRLSLRATI</sequence>
<proteinExistence type="predicted"/>
<dbReference type="Proteomes" id="UP001138768">
    <property type="component" value="Unassembled WGS sequence"/>
</dbReference>
<accession>A0A9X0W8I1</accession>
<evidence type="ECO:0000256" key="1">
    <source>
        <dbReference type="ARBA" id="ARBA00022729"/>
    </source>
</evidence>
<keyword evidence="4" id="KW-1185">Reference proteome</keyword>
<dbReference type="Pfam" id="PF04886">
    <property type="entry name" value="PT"/>
    <property type="match status" value="1"/>
</dbReference>
<gene>
    <name evidence="3" type="ORF">CKO42_07185</name>
</gene>
<evidence type="ECO:0000313" key="3">
    <source>
        <dbReference type="EMBL" id="MBK1618228.1"/>
    </source>
</evidence>
<protein>
    <submittedName>
        <fullName evidence="3">Uncharacterized protein</fullName>
    </submittedName>
</protein>
<name>A0A9X0W8I1_9GAMM</name>
<reference evidence="3 4" key="1">
    <citation type="journal article" date="2020" name="Microorganisms">
        <title>Osmotic Adaptation and Compatible Solute Biosynthesis of Phototrophic Bacteria as Revealed from Genome Analyses.</title>
        <authorList>
            <person name="Imhoff J.F."/>
            <person name="Rahn T."/>
            <person name="Kunzel S."/>
            <person name="Keller A."/>
            <person name="Neulinger S.C."/>
        </authorList>
    </citation>
    <scope>NUCLEOTIDE SEQUENCE [LARGE SCALE GENOMIC DNA]</scope>
    <source>
        <strain evidence="3 4">DSM 25653</strain>
    </source>
</reference>
<comment type="caution">
    <text evidence="3">The sequence shown here is derived from an EMBL/GenBank/DDBJ whole genome shotgun (WGS) entry which is preliminary data.</text>
</comment>
<dbReference type="AlphaFoldDB" id="A0A9X0W8I1"/>
<keyword evidence="2" id="KW-0677">Repeat</keyword>
<evidence type="ECO:0000313" key="4">
    <source>
        <dbReference type="Proteomes" id="UP001138768"/>
    </source>
</evidence>
<evidence type="ECO:0000256" key="2">
    <source>
        <dbReference type="ARBA" id="ARBA00022737"/>
    </source>
</evidence>
<keyword evidence="1" id="KW-0732">Signal</keyword>